<organism evidence="2">
    <name type="scientific">Fagus sylvatica</name>
    <name type="common">Beechnut</name>
    <dbReference type="NCBI Taxonomy" id="28930"/>
    <lineage>
        <taxon>Eukaryota</taxon>
        <taxon>Viridiplantae</taxon>
        <taxon>Streptophyta</taxon>
        <taxon>Embryophyta</taxon>
        <taxon>Tracheophyta</taxon>
        <taxon>Spermatophyta</taxon>
        <taxon>Magnoliopsida</taxon>
        <taxon>eudicotyledons</taxon>
        <taxon>Gunneridae</taxon>
        <taxon>Pentapetalae</taxon>
        <taxon>rosids</taxon>
        <taxon>fabids</taxon>
        <taxon>Fagales</taxon>
        <taxon>Fagaceae</taxon>
        <taxon>Fagus</taxon>
    </lineage>
</organism>
<dbReference type="Pfam" id="PF00078">
    <property type="entry name" value="RVT_1"/>
    <property type="match status" value="1"/>
</dbReference>
<dbReference type="CDD" id="cd01650">
    <property type="entry name" value="RT_nLTR_like"/>
    <property type="match status" value="1"/>
</dbReference>
<reference evidence="2" key="1">
    <citation type="submission" date="2018-02" db="EMBL/GenBank/DDBJ databases">
        <authorList>
            <person name="Cohen D.B."/>
            <person name="Kent A.D."/>
        </authorList>
    </citation>
    <scope>NUCLEOTIDE SEQUENCE</scope>
</reference>
<evidence type="ECO:0000313" key="2">
    <source>
        <dbReference type="EMBL" id="SPC72437.1"/>
    </source>
</evidence>
<dbReference type="SUPFAM" id="SSF56672">
    <property type="entry name" value="DNA/RNA polymerases"/>
    <property type="match status" value="1"/>
</dbReference>
<accession>A0A2N9E179</accession>
<sequence length="1181" mass="136300">MVGSRKTSSSGRKGCRELKGLVSSINYQGRDIREGGIVLMWDKRVVEKVEDAVGSFSVSCKFKNVEDQNVWMFTGVYGPNMDGDRGLMWDELAGIRSWWDVPWCLGGDFNVVRFPTERWGSDHFSPAMYDFSDFISANGLIDIPLVGGLFTWSNNREVSSMSRIDRFLFTADWAEGFINISQSRLTRMNSDHFPISLECGNIQRRRRPFRFENMWLKAEGFTERVQNWWDSYQVDGTPSYILAHKLKTLKGDLKKWNDTEFGHINLQKKQLQADLRELDEVEDSRPLTIEEKGKRESLIVELDKVLMMDEICWRQKSRAIWLKEGDKNSKFFHRLASSHRSTNTIGKLLIDGVLSTNQDEIRNHIAHFYEHLYREEDSRRPILDGIEFTSIPIEDATWLDRPFEEMEIEEVVRGCNGDKAPGPDGFSLAFFQHCWSCVRNDILAVCNEFHEHCQFEKSLNATFVSLIPKKHGADELKDFRPISLVGSMYKIIAKLLANRLSIVLGKIISPSQNAFVKGRQILDSVLIANECLDSRIKSALPGVLCKLDLEKAYDHVNWAFLLYLLRRCGFSAKWRRWIYFCISSVRFSILVNGSPCGFFQSSRGIRQGDPLSPMLFVIVMEALSRLIDKAIGAGMLSGFFVGGVDPAPLEISHLLFADDTLIFCEADPEHLFHLRSILVWFEATSGLRINLGKSELVQVGDVPYLEELADILGCKTTTLPMKYLGLPLGAKFKLKDIWAPIVEKMESRLAGWKRMYLSKGGRLTLLKSTLSNLPTYFLSLFPIPVEVAKRIEKIQRNFLWGSTEEVDKFHLVKWEVICRPYSHGGLGIKNLRKFNEALLGKWLWRFGTEREALWRKVIEAKYGTMDGGWMSKVPTGPYGVGLWKFIRARWDNFCKLLKFEVGDGSLIRFWDDVWCLEQPLKFAYPELYRIACIKEGVVADFVQFSGEAVHWDVHFTRLVQDWELESISSFLEDLYSVKIKRYEHDKMCWQPSPSIGFQVKSFYNQISSNGAGSFPWKIIWKAKVPPRVAFFSWTAASGKILTMDNLSRRGIILASWCCMCKADGESIDHLLLHCTYAKELWDMIFSLFGIHWVMPRRVIEVFCCWQGRLGRHRNMVIWKAIPHCLMWCIWRERNARIFEGCELSIADLKQRFYRLLMEWMAAIGLVRFSNLIEFIDFCSLS</sequence>
<gene>
    <name evidence="2" type="ORF">FSB_LOCUS319</name>
</gene>
<feature type="domain" description="Reverse transcriptase" evidence="1">
    <location>
        <begin position="448"/>
        <end position="728"/>
    </location>
</feature>
<dbReference type="AlphaFoldDB" id="A0A2N9E179"/>
<dbReference type="Pfam" id="PF13966">
    <property type="entry name" value="zf-RVT"/>
    <property type="match status" value="1"/>
</dbReference>
<dbReference type="PROSITE" id="PS50878">
    <property type="entry name" value="RT_POL"/>
    <property type="match status" value="1"/>
</dbReference>
<dbReference type="Gene3D" id="3.60.10.10">
    <property type="entry name" value="Endonuclease/exonuclease/phosphatase"/>
    <property type="match status" value="1"/>
</dbReference>
<name>A0A2N9E179_FAGSY</name>
<dbReference type="InterPro" id="IPR000477">
    <property type="entry name" value="RT_dom"/>
</dbReference>
<protein>
    <recommendedName>
        <fullName evidence="1">Reverse transcriptase domain-containing protein</fullName>
    </recommendedName>
</protein>
<evidence type="ECO:0000259" key="1">
    <source>
        <dbReference type="PROSITE" id="PS50878"/>
    </source>
</evidence>
<dbReference type="EMBL" id="OIVN01000005">
    <property type="protein sequence ID" value="SPC72437.1"/>
    <property type="molecule type" value="Genomic_DNA"/>
</dbReference>
<dbReference type="PANTHER" id="PTHR33116:SF78">
    <property type="entry name" value="OS12G0587133 PROTEIN"/>
    <property type="match status" value="1"/>
</dbReference>
<dbReference type="PANTHER" id="PTHR33116">
    <property type="entry name" value="REVERSE TRANSCRIPTASE ZINC-BINDING DOMAIN-CONTAINING PROTEIN-RELATED-RELATED"/>
    <property type="match status" value="1"/>
</dbReference>
<dbReference type="InterPro" id="IPR036691">
    <property type="entry name" value="Endo/exonu/phosph_ase_sf"/>
</dbReference>
<dbReference type="InterPro" id="IPR026960">
    <property type="entry name" value="RVT-Znf"/>
</dbReference>
<proteinExistence type="predicted"/>
<dbReference type="SUPFAM" id="SSF56219">
    <property type="entry name" value="DNase I-like"/>
    <property type="match status" value="1"/>
</dbReference>
<dbReference type="InterPro" id="IPR043502">
    <property type="entry name" value="DNA/RNA_pol_sf"/>
</dbReference>